<dbReference type="PANTHER" id="PTHR37816:SF1">
    <property type="entry name" value="TOXIN"/>
    <property type="match status" value="1"/>
</dbReference>
<comment type="caution">
    <text evidence="1">The sequence shown here is derived from an EMBL/GenBank/DDBJ whole genome shotgun (WGS) entry which is preliminary data.</text>
</comment>
<accession>A0ABY1ZQX5</accession>
<evidence type="ECO:0000313" key="2">
    <source>
        <dbReference type="Proteomes" id="UP000313645"/>
    </source>
</evidence>
<name>A0ABY1ZQX5_9GAMM</name>
<dbReference type="RefSeq" id="WP_131480013.1">
    <property type="nucleotide sequence ID" value="NZ_SJDL01000006.1"/>
</dbReference>
<dbReference type="EMBL" id="SJDL01000006">
    <property type="protein sequence ID" value="TBW57987.1"/>
    <property type="molecule type" value="Genomic_DNA"/>
</dbReference>
<keyword evidence="2" id="KW-1185">Reference proteome</keyword>
<dbReference type="InterPro" id="IPR027417">
    <property type="entry name" value="P-loop_NTPase"/>
</dbReference>
<evidence type="ECO:0008006" key="3">
    <source>
        <dbReference type="Google" id="ProtNLM"/>
    </source>
</evidence>
<dbReference type="PANTHER" id="PTHR37816">
    <property type="entry name" value="YALI0E33011P"/>
    <property type="match status" value="1"/>
</dbReference>
<dbReference type="Proteomes" id="UP000313645">
    <property type="component" value="Unassembled WGS sequence"/>
</dbReference>
<gene>
    <name evidence="1" type="ORF">EZI54_05930</name>
</gene>
<protein>
    <recommendedName>
        <fullName evidence="3">AAA family ATPase</fullName>
    </recommendedName>
</protein>
<evidence type="ECO:0000313" key="1">
    <source>
        <dbReference type="EMBL" id="TBW57987.1"/>
    </source>
</evidence>
<dbReference type="Gene3D" id="3.40.50.300">
    <property type="entry name" value="P-loop containing nucleotide triphosphate hydrolases"/>
    <property type="match status" value="1"/>
</dbReference>
<dbReference type="InterPro" id="IPR052922">
    <property type="entry name" value="Cytidylate_Kinase-2"/>
</dbReference>
<reference evidence="1 2" key="1">
    <citation type="submission" date="2019-02" db="EMBL/GenBank/DDBJ databases">
        <title>Marinobacter halodurans sp. nov., a marine bacterium isolated from sea tidal flat.</title>
        <authorList>
            <person name="Yoo Y."/>
            <person name="Lee D.W."/>
            <person name="Kim B.S."/>
            <person name="Kim J.-J."/>
        </authorList>
    </citation>
    <scope>NUCLEOTIDE SEQUENCE [LARGE SCALE GENOMIC DNA]</scope>
    <source>
        <strain evidence="1 2">YJ-S3-2</strain>
    </source>
</reference>
<organism evidence="1 2">
    <name type="scientific">Marinobacter halodurans</name>
    <dbReference type="NCBI Taxonomy" id="2528979"/>
    <lineage>
        <taxon>Bacteria</taxon>
        <taxon>Pseudomonadati</taxon>
        <taxon>Pseudomonadota</taxon>
        <taxon>Gammaproteobacteria</taxon>
        <taxon>Pseudomonadales</taxon>
        <taxon>Marinobacteraceae</taxon>
        <taxon>Marinobacter</taxon>
    </lineage>
</organism>
<dbReference type="SUPFAM" id="SSF52540">
    <property type="entry name" value="P-loop containing nucleoside triphosphate hydrolases"/>
    <property type="match status" value="1"/>
</dbReference>
<proteinExistence type="predicted"/>
<sequence>MIVGGPGAGKSWLALRLSRRLGIPVYCVDDAVHDETGTLRSNPDIDGTVRSWALKPQWIIEGGNSRTYADRARRATVLVLMKPPRWRRVYRVAVRDGLRFSLLYWSWKYDAVFGGKDEALLASAGEGVTTCIIRTDKDAAEWVSRMSRTA</sequence>